<protein>
    <submittedName>
        <fullName evidence="1">T9SS type A sorting domain-containing protein</fullName>
    </submittedName>
</protein>
<organism evidence="1 2">
    <name type="scientific">candidate division WOR-3 bacterium</name>
    <dbReference type="NCBI Taxonomy" id="2052148"/>
    <lineage>
        <taxon>Bacteria</taxon>
        <taxon>Bacteria division WOR-3</taxon>
    </lineage>
</organism>
<dbReference type="AlphaFoldDB" id="A0A9C9JZJ2"/>
<name>A0A9C9JZJ2_UNCW3</name>
<comment type="caution">
    <text evidence="1">The sequence shown here is derived from an EMBL/GenBank/DDBJ whole genome shotgun (WGS) entry which is preliminary data.</text>
</comment>
<accession>A0A9C9JZJ2</accession>
<dbReference type="Proteomes" id="UP000885826">
    <property type="component" value="Unassembled WGS sequence"/>
</dbReference>
<reference evidence="1" key="1">
    <citation type="journal article" date="2020" name="mSystems">
        <title>Genome- and Community-Level Interaction Insights into Carbon Utilization and Element Cycling Functions of Hydrothermarchaeota in Hydrothermal Sediment.</title>
        <authorList>
            <person name="Zhou Z."/>
            <person name="Liu Y."/>
            <person name="Xu W."/>
            <person name="Pan J."/>
            <person name="Luo Z.H."/>
            <person name="Li M."/>
        </authorList>
    </citation>
    <scope>NUCLEOTIDE SEQUENCE</scope>
    <source>
        <strain evidence="1">HyVt-388</strain>
    </source>
</reference>
<proteinExistence type="predicted"/>
<sequence>MFDGVPGVEEVVQKPIKRPNPTATIIAGPIQLPKHGKSRIYDITGRRLYTSNPGPGIYFLEINGEIVQKIVKVK</sequence>
<evidence type="ECO:0000313" key="1">
    <source>
        <dbReference type="EMBL" id="HEC77980.1"/>
    </source>
</evidence>
<evidence type="ECO:0000313" key="2">
    <source>
        <dbReference type="Proteomes" id="UP000885826"/>
    </source>
</evidence>
<gene>
    <name evidence="1" type="ORF">ENI34_02415</name>
</gene>
<dbReference type="EMBL" id="DRIG01000029">
    <property type="protein sequence ID" value="HEC77980.1"/>
    <property type="molecule type" value="Genomic_DNA"/>
</dbReference>